<evidence type="ECO:0000256" key="1">
    <source>
        <dbReference type="ARBA" id="ARBA00002606"/>
    </source>
</evidence>
<dbReference type="Pfam" id="PF02911">
    <property type="entry name" value="Formyl_trans_C"/>
    <property type="match status" value="1"/>
</dbReference>
<dbReference type="Pfam" id="PF00551">
    <property type="entry name" value="Formyl_trans_N"/>
    <property type="match status" value="1"/>
</dbReference>
<dbReference type="GeneID" id="78506850"/>
<dbReference type="NCBIfam" id="TIGR00460">
    <property type="entry name" value="fmt"/>
    <property type="match status" value="1"/>
</dbReference>
<dbReference type="PANTHER" id="PTHR11138">
    <property type="entry name" value="METHIONYL-TRNA FORMYLTRANSFERASE"/>
    <property type="match status" value="1"/>
</dbReference>
<dbReference type="InterPro" id="IPR005794">
    <property type="entry name" value="Fmt"/>
</dbReference>
<reference evidence="11 12" key="1">
    <citation type="submission" date="2017-06" db="EMBL/GenBank/DDBJ databases">
        <authorList>
            <consortium name="Pathogen Informatics"/>
        </authorList>
    </citation>
    <scope>NUCLEOTIDE SEQUENCE [LARGE SCALE GENOMIC DNA]</scope>
    <source>
        <strain evidence="11 12">NCTC10570</strain>
    </source>
</reference>
<evidence type="ECO:0000259" key="10">
    <source>
        <dbReference type="Pfam" id="PF02911"/>
    </source>
</evidence>
<evidence type="ECO:0000259" key="9">
    <source>
        <dbReference type="Pfam" id="PF00551"/>
    </source>
</evidence>
<dbReference type="PROSITE" id="PS00373">
    <property type="entry name" value="GART"/>
    <property type="match status" value="1"/>
</dbReference>
<dbReference type="GO" id="GO:0004479">
    <property type="term" value="F:methionyl-tRNA formyltransferase activity"/>
    <property type="evidence" value="ECO:0007669"/>
    <property type="project" value="UniProtKB-UniRule"/>
</dbReference>
<organism evidence="11 12">
    <name type="scientific">Megamonas hypermegale</name>
    <dbReference type="NCBI Taxonomy" id="158847"/>
    <lineage>
        <taxon>Bacteria</taxon>
        <taxon>Bacillati</taxon>
        <taxon>Bacillota</taxon>
        <taxon>Negativicutes</taxon>
        <taxon>Selenomonadales</taxon>
        <taxon>Selenomonadaceae</taxon>
        <taxon>Megamonas</taxon>
    </lineage>
</organism>
<keyword evidence="12" id="KW-1185">Reference proteome</keyword>
<dbReference type="eggNOG" id="COG0223">
    <property type="taxonomic scope" value="Bacteria"/>
</dbReference>
<dbReference type="GO" id="GO:0005829">
    <property type="term" value="C:cytosol"/>
    <property type="evidence" value="ECO:0007669"/>
    <property type="project" value="TreeGrafter"/>
</dbReference>
<dbReference type="InterPro" id="IPR041711">
    <property type="entry name" value="Met-tRNA-FMT_N"/>
</dbReference>
<dbReference type="Proteomes" id="UP000215383">
    <property type="component" value="Chromosome 1"/>
</dbReference>
<dbReference type="Gene3D" id="3.10.25.10">
    <property type="entry name" value="Formyl transferase, C-terminal domain"/>
    <property type="match status" value="1"/>
</dbReference>
<feature type="domain" description="Formyl transferase C-terminal" evidence="10">
    <location>
        <begin position="207"/>
        <end position="304"/>
    </location>
</feature>
<keyword evidence="5 8" id="KW-0808">Transferase</keyword>
<feature type="domain" description="Formyl transferase N-terminal" evidence="9">
    <location>
        <begin position="5"/>
        <end position="182"/>
    </location>
</feature>
<evidence type="ECO:0000256" key="7">
    <source>
        <dbReference type="ARBA" id="ARBA00048558"/>
    </source>
</evidence>
<evidence type="ECO:0000313" key="11">
    <source>
        <dbReference type="EMBL" id="SNU97840.1"/>
    </source>
</evidence>
<dbReference type="InterPro" id="IPR002376">
    <property type="entry name" value="Formyl_transf_N"/>
</dbReference>
<dbReference type="InterPro" id="IPR005793">
    <property type="entry name" value="Formyl_trans_C"/>
</dbReference>
<keyword evidence="6 8" id="KW-0648">Protein biosynthesis</keyword>
<dbReference type="EMBL" id="LT906446">
    <property type="protein sequence ID" value="SNU97840.1"/>
    <property type="molecule type" value="Genomic_DNA"/>
</dbReference>
<sequence>MQINNIIFMGTPDFAVPCLDKLHQNYNVTAVITQPDRPKGRGQHLAKSPVKVYAEEHNLPVYQPEKIKTAEFTEKLRQMQPDLIIVVAFGQILSQEILDIPKFGCINVHASLLPRWRGAAPIHWSIIGGDTETGVTTMYMDAGLDTGDMILKAKTVITPEMTTAQLHDALMMQGADLLIETIQSIENGTVSREKQDDSLSCYAKMLNNDNCRIDWTKSAQEIHDLVRGLNSWPIAYTTLNGKKFKIWQTKIIDTDTTGKTPGQIIDLTKKGIIVATGNGAIELLQIQPPNKAKMPASSYINGHRQELSSDVSFI</sequence>
<dbReference type="SUPFAM" id="SSF50486">
    <property type="entry name" value="FMT C-terminal domain-like"/>
    <property type="match status" value="1"/>
</dbReference>
<gene>
    <name evidence="8 11" type="primary">fmt</name>
    <name evidence="11" type="ORF">SAMEA4364220_00826</name>
</gene>
<dbReference type="CDD" id="cd08704">
    <property type="entry name" value="Met_tRNA_FMT_C"/>
    <property type="match status" value="1"/>
</dbReference>
<evidence type="ECO:0000313" key="12">
    <source>
        <dbReference type="Proteomes" id="UP000215383"/>
    </source>
</evidence>
<name>A0A239TJD6_9FIRM</name>
<comment type="catalytic activity">
    <reaction evidence="7 8">
        <text>L-methionyl-tRNA(fMet) + (6R)-10-formyltetrahydrofolate = N-formyl-L-methionyl-tRNA(fMet) + (6S)-5,6,7,8-tetrahydrofolate + H(+)</text>
        <dbReference type="Rhea" id="RHEA:24380"/>
        <dbReference type="Rhea" id="RHEA-COMP:9952"/>
        <dbReference type="Rhea" id="RHEA-COMP:9953"/>
        <dbReference type="ChEBI" id="CHEBI:15378"/>
        <dbReference type="ChEBI" id="CHEBI:57453"/>
        <dbReference type="ChEBI" id="CHEBI:78530"/>
        <dbReference type="ChEBI" id="CHEBI:78844"/>
        <dbReference type="ChEBI" id="CHEBI:195366"/>
        <dbReference type="EC" id="2.1.2.9"/>
    </reaction>
</comment>
<evidence type="ECO:0000256" key="2">
    <source>
        <dbReference type="ARBA" id="ARBA00010699"/>
    </source>
</evidence>
<dbReference type="InterPro" id="IPR036477">
    <property type="entry name" value="Formyl_transf_N_sf"/>
</dbReference>
<dbReference type="InterPro" id="IPR044135">
    <property type="entry name" value="Met-tRNA-FMT_C"/>
</dbReference>
<evidence type="ECO:0000256" key="5">
    <source>
        <dbReference type="ARBA" id="ARBA00022679"/>
    </source>
</evidence>
<protein>
    <recommendedName>
        <fullName evidence="4 8">Methionyl-tRNA formyltransferase</fullName>
        <ecNumber evidence="3 8">2.1.2.9</ecNumber>
    </recommendedName>
</protein>
<evidence type="ECO:0000256" key="6">
    <source>
        <dbReference type="ARBA" id="ARBA00022917"/>
    </source>
</evidence>
<dbReference type="FunFam" id="3.40.50.12230:FF:000001">
    <property type="entry name" value="Methionyl-tRNA formyltransferase"/>
    <property type="match status" value="1"/>
</dbReference>
<accession>A0A239TJD6</accession>
<dbReference type="Gene3D" id="3.40.50.170">
    <property type="entry name" value="Formyl transferase, N-terminal domain"/>
    <property type="match status" value="1"/>
</dbReference>
<comment type="similarity">
    <text evidence="2 8">Belongs to the Fmt family.</text>
</comment>
<dbReference type="PANTHER" id="PTHR11138:SF5">
    <property type="entry name" value="METHIONYL-TRNA FORMYLTRANSFERASE, MITOCHONDRIAL"/>
    <property type="match status" value="1"/>
</dbReference>
<dbReference type="RefSeq" id="WP_027890453.1">
    <property type="nucleotide sequence ID" value="NZ_LT906446.1"/>
</dbReference>
<dbReference type="HAMAP" id="MF_00182">
    <property type="entry name" value="Formyl_trans"/>
    <property type="match status" value="1"/>
</dbReference>
<dbReference type="AlphaFoldDB" id="A0A239TJD6"/>
<feature type="binding site" evidence="8">
    <location>
        <begin position="111"/>
        <end position="114"/>
    </location>
    <ligand>
        <name>(6S)-5,6,7,8-tetrahydrofolate</name>
        <dbReference type="ChEBI" id="CHEBI:57453"/>
    </ligand>
</feature>
<dbReference type="InterPro" id="IPR011034">
    <property type="entry name" value="Formyl_transferase-like_C_sf"/>
</dbReference>
<evidence type="ECO:0000256" key="8">
    <source>
        <dbReference type="HAMAP-Rule" id="MF_00182"/>
    </source>
</evidence>
<evidence type="ECO:0000256" key="4">
    <source>
        <dbReference type="ARBA" id="ARBA00016014"/>
    </source>
</evidence>
<proteinExistence type="inferred from homology"/>
<dbReference type="InterPro" id="IPR037022">
    <property type="entry name" value="Formyl_trans_C_sf"/>
</dbReference>
<dbReference type="EC" id="2.1.2.9" evidence="3 8"/>
<comment type="function">
    <text evidence="1 8">Attaches a formyl group to the free amino group of methionyl-tRNA(fMet). The formyl group appears to play a dual role in the initiator identity of N-formylmethionyl-tRNA by promoting its recognition by IF2 and preventing the misappropriation of this tRNA by the elongation apparatus.</text>
</comment>
<evidence type="ECO:0000256" key="3">
    <source>
        <dbReference type="ARBA" id="ARBA00012261"/>
    </source>
</evidence>
<dbReference type="CDD" id="cd08646">
    <property type="entry name" value="FMT_core_Met-tRNA-FMT_N"/>
    <property type="match status" value="1"/>
</dbReference>
<dbReference type="InterPro" id="IPR001555">
    <property type="entry name" value="GART_AS"/>
</dbReference>
<dbReference type="SUPFAM" id="SSF53328">
    <property type="entry name" value="Formyltransferase"/>
    <property type="match status" value="1"/>
</dbReference>